<dbReference type="PANTHER" id="PTHR13246:SF1">
    <property type="entry name" value="CYTOSOLIC ENDO-BETA-N-ACETYLGLUCOSAMINIDASE"/>
    <property type="match status" value="1"/>
</dbReference>
<dbReference type="InterPro" id="IPR005201">
    <property type="entry name" value="TIM_ENGase"/>
</dbReference>
<sequence length="761" mass="86783">MPSLQLHQDEDAHLPLSKPLVSMKELKDWKASKATDTANIASVKLRRREQDDLNGPKLLLCHDMAGGYKEDQWIQGNNYDTIYNIQYWQYVDSFIYFSHERVTIPPVNWINTCHRNGVPCLGTFIVEGDQMGELEMLLHGPTDYPVLGDDDPMRLWNPYFADKLVAIAKHYGFDGWLMNIECSFVPFPTPVQNKAQQLTVFLEYFRNKLHEEIPGSTLIWYDSLTEDGKIDWQSQLNEKNLPFFKATDGIFLNYWWKDNYPKEAFDLAASIGRSGADVYFGTDVWGRGTHGGGEFQSYKGVEDSSKYGTSSALFAMAWTYEYFSKQNFDNIDRLFWKGGNPSEFPTLKDKDTKDVATLQDPDHHPGVGKNIRPCPGTSWFSSCFDRGYGDKFFLHGQALLEEPWSHLSHQNYPPNLSQFIAIDGNDAYNGGSSIILRCNPPHPAHADENEPRIPIISTMVYSLSLNIKSGTKLQLAYAYKPMPDAGDYTYSLKCVLRERVVVDGAEIHKSRYVDCAADDAKEMTPQDDGILITNTTTQPMNNGWMLRKVDFGFADPATCGSNSSDSTRTIDELGFMISHLSLHDQEKASCQEMIDLVRIGMTSLVPIVVEEKETMTVDDVTTSHRFNWKNVMWEEEPIHGDDDQALRFWGTLDWNWMNNRKSEELQQQELEQQNEQQKLIPEWCQTEYTLVYLTSTTMSNDDDDDDDIFLGTSFSTFFRISGADVLTDAAARKRVKIKTVDALGRIQASHTIDLPSITYYK</sequence>
<evidence type="ECO:0000259" key="1">
    <source>
        <dbReference type="Pfam" id="PF03644"/>
    </source>
</evidence>
<dbReference type="OrthoDB" id="284473at2759"/>
<dbReference type="Pfam" id="PF03644">
    <property type="entry name" value="Glyco_hydro_85"/>
    <property type="match status" value="1"/>
</dbReference>
<proteinExistence type="predicted"/>
<dbReference type="PANTHER" id="PTHR13246">
    <property type="entry name" value="ENDO BETA N-ACETYLGLUCOSAMINIDASE"/>
    <property type="match status" value="1"/>
</dbReference>
<dbReference type="Proteomes" id="UP000193560">
    <property type="component" value="Unassembled WGS sequence"/>
</dbReference>
<protein>
    <submittedName>
        <fullName evidence="2">Glycosyl hydrolase family 85-domain-containing protein</fullName>
    </submittedName>
</protein>
<dbReference type="Gene3D" id="3.20.20.80">
    <property type="entry name" value="Glycosidases"/>
    <property type="match status" value="1"/>
</dbReference>
<name>A0A1X2IX30_9FUNG</name>
<dbReference type="InterPro" id="IPR032979">
    <property type="entry name" value="ENGase"/>
</dbReference>
<dbReference type="AlphaFoldDB" id="A0A1X2IX30"/>
<keyword evidence="2" id="KW-0378">Hydrolase</keyword>
<dbReference type="GO" id="GO:0033925">
    <property type="term" value="F:mannosyl-glycoprotein endo-beta-N-acetylglucosaminidase activity"/>
    <property type="evidence" value="ECO:0007669"/>
    <property type="project" value="UniProtKB-EC"/>
</dbReference>
<dbReference type="CDD" id="cd06547">
    <property type="entry name" value="GH85_ENGase"/>
    <property type="match status" value="1"/>
</dbReference>
<dbReference type="GO" id="GO:0005829">
    <property type="term" value="C:cytosol"/>
    <property type="evidence" value="ECO:0007669"/>
    <property type="project" value="UniProtKB-SubCell"/>
</dbReference>
<evidence type="ECO:0000313" key="2">
    <source>
        <dbReference type="EMBL" id="ORZ23587.1"/>
    </source>
</evidence>
<evidence type="ECO:0000313" key="3">
    <source>
        <dbReference type="Proteomes" id="UP000193560"/>
    </source>
</evidence>
<gene>
    <name evidence="2" type="ORF">BCR42DRAFT_447251</name>
</gene>
<accession>A0A1X2IX30</accession>
<comment type="caution">
    <text evidence="2">The sequence shown here is derived from an EMBL/GenBank/DDBJ whole genome shotgun (WGS) entry which is preliminary data.</text>
</comment>
<dbReference type="STRING" id="90262.A0A1X2IX30"/>
<dbReference type="EMBL" id="MCGE01000003">
    <property type="protein sequence ID" value="ORZ23587.1"/>
    <property type="molecule type" value="Genomic_DNA"/>
</dbReference>
<organism evidence="2 3">
    <name type="scientific">Absidia repens</name>
    <dbReference type="NCBI Taxonomy" id="90262"/>
    <lineage>
        <taxon>Eukaryota</taxon>
        <taxon>Fungi</taxon>
        <taxon>Fungi incertae sedis</taxon>
        <taxon>Mucoromycota</taxon>
        <taxon>Mucoromycotina</taxon>
        <taxon>Mucoromycetes</taxon>
        <taxon>Mucorales</taxon>
        <taxon>Cunninghamellaceae</taxon>
        <taxon>Absidia</taxon>
    </lineage>
</organism>
<reference evidence="2 3" key="1">
    <citation type="submission" date="2016-07" db="EMBL/GenBank/DDBJ databases">
        <title>Pervasive Adenine N6-methylation of Active Genes in Fungi.</title>
        <authorList>
            <consortium name="DOE Joint Genome Institute"/>
            <person name="Mondo S.J."/>
            <person name="Dannebaum R.O."/>
            <person name="Kuo R.C."/>
            <person name="Labutti K."/>
            <person name="Haridas S."/>
            <person name="Kuo A."/>
            <person name="Salamov A."/>
            <person name="Ahrendt S.R."/>
            <person name="Lipzen A."/>
            <person name="Sullivan W."/>
            <person name="Andreopoulos W.B."/>
            <person name="Clum A."/>
            <person name="Lindquist E."/>
            <person name="Daum C."/>
            <person name="Ramamoorthy G.K."/>
            <person name="Gryganskyi A."/>
            <person name="Culley D."/>
            <person name="Magnuson J.K."/>
            <person name="James T.Y."/>
            <person name="O'Malley M.A."/>
            <person name="Stajich J.E."/>
            <person name="Spatafora J.W."/>
            <person name="Visel A."/>
            <person name="Grigoriev I.V."/>
        </authorList>
    </citation>
    <scope>NUCLEOTIDE SEQUENCE [LARGE SCALE GENOMIC DNA]</scope>
    <source>
        <strain evidence="2 3">NRRL 1336</strain>
    </source>
</reference>
<keyword evidence="3" id="KW-1185">Reference proteome</keyword>
<feature type="domain" description="Cytosolic endo-beta-N-acetylglucosaminidase TIM barrel" evidence="1">
    <location>
        <begin position="68"/>
        <end position="392"/>
    </location>
</feature>
<dbReference type="Gene3D" id="2.60.120.260">
    <property type="entry name" value="Galactose-binding domain-like"/>
    <property type="match status" value="1"/>
</dbReference>